<dbReference type="InterPro" id="IPR050471">
    <property type="entry name" value="AB_hydrolase"/>
</dbReference>
<proteinExistence type="predicted"/>
<dbReference type="Gene3D" id="3.40.50.1820">
    <property type="entry name" value="alpha/beta hydrolase"/>
    <property type="match status" value="1"/>
</dbReference>
<evidence type="ECO:0000313" key="3">
    <source>
        <dbReference type="Proteomes" id="UP000199504"/>
    </source>
</evidence>
<dbReference type="PANTHER" id="PTHR43433">
    <property type="entry name" value="HYDROLASE, ALPHA/BETA FOLD FAMILY PROTEIN"/>
    <property type="match status" value="1"/>
</dbReference>
<dbReference type="EMBL" id="FMCX01000007">
    <property type="protein sequence ID" value="SCF39757.1"/>
    <property type="molecule type" value="Genomic_DNA"/>
</dbReference>
<protein>
    <submittedName>
        <fullName evidence="2">Pimeloyl-ACP methyl ester carboxylesterase</fullName>
    </submittedName>
</protein>
<feature type="domain" description="AB hydrolase-1" evidence="1">
    <location>
        <begin position="38"/>
        <end position="287"/>
    </location>
</feature>
<sequence length="310" mass="33416">MTNPREATVTLQNAAERIVVAGDGRRLAVETSGAPDGPVVFLLHGTPGSRSGPRPRPVVLYRLGVHLVCYDRPGYGDSDRQEGRRVADAAADVAAIADALGIDRFAVVGRSGGGPHALACAALLPERVTRAAVLVGLAPAGAPDLDWYSGMTDGNVDDFGLADEDAAELKLSLTERARNAQRDPMTLLEVLRPQLSESDIRVVDDVTIRRLLTDMYAEALRHGPDGWIDDVLALRRAWDFDLGAIRAPVRLWHGEQDRFSPVAHSRWLADRIANAEVQVQPGAAHFGAVEILPQTLAWLTTPELATTPQL</sequence>
<dbReference type="InterPro" id="IPR000073">
    <property type="entry name" value="AB_hydrolase_1"/>
</dbReference>
<evidence type="ECO:0000259" key="1">
    <source>
        <dbReference type="Pfam" id="PF00561"/>
    </source>
</evidence>
<organism evidence="2 3">
    <name type="scientific">Micromonospora mirobrigensis</name>
    <dbReference type="NCBI Taxonomy" id="262898"/>
    <lineage>
        <taxon>Bacteria</taxon>
        <taxon>Bacillati</taxon>
        <taxon>Actinomycetota</taxon>
        <taxon>Actinomycetes</taxon>
        <taxon>Micromonosporales</taxon>
        <taxon>Micromonosporaceae</taxon>
        <taxon>Micromonospora</taxon>
    </lineage>
</organism>
<dbReference type="AlphaFoldDB" id="A0A1C5A3G2"/>
<dbReference type="PANTHER" id="PTHR43433:SF10">
    <property type="entry name" value="AB HYDROLASE-1 DOMAIN-CONTAINING PROTEIN"/>
    <property type="match status" value="1"/>
</dbReference>
<dbReference type="STRING" id="262898.GA0070564_107255"/>
<evidence type="ECO:0000313" key="2">
    <source>
        <dbReference type="EMBL" id="SCF39757.1"/>
    </source>
</evidence>
<dbReference type="Proteomes" id="UP000199504">
    <property type="component" value="Unassembled WGS sequence"/>
</dbReference>
<name>A0A1C5A3G2_9ACTN</name>
<dbReference type="GO" id="GO:0003824">
    <property type="term" value="F:catalytic activity"/>
    <property type="evidence" value="ECO:0007669"/>
    <property type="project" value="UniProtKB-ARBA"/>
</dbReference>
<keyword evidence="3" id="KW-1185">Reference proteome</keyword>
<dbReference type="PRINTS" id="PR00111">
    <property type="entry name" value="ABHYDROLASE"/>
</dbReference>
<dbReference type="SUPFAM" id="SSF53474">
    <property type="entry name" value="alpha/beta-Hydrolases"/>
    <property type="match status" value="1"/>
</dbReference>
<accession>A0A1C5A3G2</accession>
<dbReference type="OrthoDB" id="9800988at2"/>
<reference evidence="3" key="1">
    <citation type="submission" date="2016-06" db="EMBL/GenBank/DDBJ databases">
        <authorList>
            <person name="Varghese N."/>
            <person name="Submissions Spin"/>
        </authorList>
    </citation>
    <scope>NUCLEOTIDE SEQUENCE [LARGE SCALE GENOMIC DNA]</scope>
    <source>
        <strain evidence="3">DSM 44830</strain>
    </source>
</reference>
<dbReference type="Pfam" id="PF00561">
    <property type="entry name" value="Abhydrolase_1"/>
    <property type="match status" value="1"/>
</dbReference>
<gene>
    <name evidence="2" type="ORF">GA0070564_107255</name>
</gene>
<dbReference type="InterPro" id="IPR029058">
    <property type="entry name" value="AB_hydrolase_fold"/>
</dbReference>